<reference evidence="1" key="1">
    <citation type="submission" date="2023-11" db="EMBL/GenBank/DDBJ databases">
        <title>Genome assemblies of two species of porcelain crab, Petrolisthes cinctipes and Petrolisthes manimaculis (Anomura: Porcellanidae).</title>
        <authorList>
            <person name="Angst P."/>
        </authorList>
    </citation>
    <scope>NUCLEOTIDE SEQUENCE</scope>
    <source>
        <strain evidence="1">PB745_02</strain>
        <tissue evidence="1">Gill</tissue>
    </source>
</reference>
<name>A0AAE1PPS0_9EUCA</name>
<comment type="caution">
    <text evidence="1">The sequence shown here is derived from an EMBL/GenBank/DDBJ whole genome shotgun (WGS) entry which is preliminary data.</text>
</comment>
<dbReference type="EMBL" id="JAWZYT010001408">
    <property type="protein sequence ID" value="KAK4312496.1"/>
    <property type="molecule type" value="Genomic_DNA"/>
</dbReference>
<evidence type="ECO:0000313" key="2">
    <source>
        <dbReference type="Proteomes" id="UP001292094"/>
    </source>
</evidence>
<gene>
    <name evidence="1" type="ORF">Pmani_016088</name>
</gene>
<keyword evidence="2" id="KW-1185">Reference proteome</keyword>
<dbReference type="Proteomes" id="UP001292094">
    <property type="component" value="Unassembled WGS sequence"/>
</dbReference>
<evidence type="ECO:0000313" key="1">
    <source>
        <dbReference type="EMBL" id="KAK4312496.1"/>
    </source>
</evidence>
<sequence>MSRGQTINTNHVPEAGVNKSLQHINNRMATIAQSWAACPYVSTDEVPITPARSTSRSTGSRPSVTSDIAEYLSQSIVVALPDVQ</sequence>
<organism evidence="1 2">
    <name type="scientific">Petrolisthes manimaculis</name>
    <dbReference type="NCBI Taxonomy" id="1843537"/>
    <lineage>
        <taxon>Eukaryota</taxon>
        <taxon>Metazoa</taxon>
        <taxon>Ecdysozoa</taxon>
        <taxon>Arthropoda</taxon>
        <taxon>Crustacea</taxon>
        <taxon>Multicrustacea</taxon>
        <taxon>Malacostraca</taxon>
        <taxon>Eumalacostraca</taxon>
        <taxon>Eucarida</taxon>
        <taxon>Decapoda</taxon>
        <taxon>Pleocyemata</taxon>
        <taxon>Anomura</taxon>
        <taxon>Galatheoidea</taxon>
        <taxon>Porcellanidae</taxon>
        <taxon>Petrolisthes</taxon>
    </lineage>
</organism>
<accession>A0AAE1PPS0</accession>
<proteinExistence type="predicted"/>
<protein>
    <submittedName>
        <fullName evidence="1">Uncharacterized protein</fullName>
    </submittedName>
</protein>
<dbReference type="AlphaFoldDB" id="A0AAE1PPS0"/>